<dbReference type="SMART" id="SM00343">
    <property type="entry name" value="ZnF_C2HC"/>
    <property type="match status" value="1"/>
</dbReference>
<feature type="region of interest" description="Disordered" evidence="2">
    <location>
        <begin position="653"/>
        <end position="712"/>
    </location>
</feature>
<name>A0A1Q9EHQ8_SYMMI</name>
<keyword evidence="1" id="KW-0862">Zinc</keyword>
<feature type="compositionally biased region" description="Basic and acidic residues" evidence="2">
    <location>
        <begin position="653"/>
        <end position="665"/>
    </location>
</feature>
<dbReference type="GO" id="GO:0015074">
    <property type="term" value="P:DNA integration"/>
    <property type="evidence" value="ECO:0007669"/>
    <property type="project" value="InterPro"/>
</dbReference>
<dbReference type="SUPFAM" id="SSF57756">
    <property type="entry name" value="Retrovirus zinc finger-like domains"/>
    <property type="match status" value="1"/>
</dbReference>
<dbReference type="Pfam" id="PF00098">
    <property type="entry name" value="zf-CCHC"/>
    <property type="match status" value="1"/>
</dbReference>
<dbReference type="OrthoDB" id="4068312at2759"/>
<dbReference type="PROSITE" id="PS50158">
    <property type="entry name" value="ZF_CCHC"/>
    <property type="match status" value="1"/>
</dbReference>
<dbReference type="GO" id="GO:0003676">
    <property type="term" value="F:nucleic acid binding"/>
    <property type="evidence" value="ECO:0007669"/>
    <property type="project" value="InterPro"/>
</dbReference>
<feature type="compositionally biased region" description="Basic and acidic residues" evidence="2">
    <location>
        <begin position="236"/>
        <end position="253"/>
    </location>
</feature>
<evidence type="ECO:0000259" key="3">
    <source>
        <dbReference type="PROSITE" id="PS50158"/>
    </source>
</evidence>
<dbReference type="PROSITE" id="PS50994">
    <property type="entry name" value="INTEGRASE"/>
    <property type="match status" value="1"/>
</dbReference>
<dbReference type="InterPro" id="IPR013103">
    <property type="entry name" value="RVT_2"/>
</dbReference>
<dbReference type="EMBL" id="LSRX01000149">
    <property type="protein sequence ID" value="OLQ06941.1"/>
    <property type="molecule type" value="Genomic_DNA"/>
</dbReference>
<gene>
    <name evidence="5" type="ORF">AK812_SmicGene9695</name>
</gene>
<keyword evidence="1" id="KW-0863">Zinc-finger</keyword>
<dbReference type="Pfam" id="PF07727">
    <property type="entry name" value="RVT_2"/>
    <property type="match status" value="1"/>
</dbReference>
<evidence type="ECO:0000313" key="6">
    <source>
        <dbReference type="Proteomes" id="UP000186817"/>
    </source>
</evidence>
<evidence type="ECO:0000256" key="2">
    <source>
        <dbReference type="SAM" id="MobiDB-lite"/>
    </source>
</evidence>
<dbReference type="InterPro" id="IPR001584">
    <property type="entry name" value="Integrase_cat-core"/>
</dbReference>
<dbReference type="GO" id="GO:0008270">
    <property type="term" value="F:zinc ion binding"/>
    <property type="evidence" value="ECO:0007669"/>
    <property type="project" value="UniProtKB-KW"/>
</dbReference>
<reference evidence="5 6" key="1">
    <citation type="submission" date="2016-02" db="EMBL/GenBank/DDBJ databases">
        <title>Genome analysis of coral dinoflagellate symbionts highlights evolutionary adaptations to a symbiotic lifestyle.</title>
        <authorList>
            <person name="Aranda M."/>
            <person name="Li Y."/>
            <person name="Liew Y.J."/>
            <person name="Baumgarten S."/>
            <person name="Simakov O."/>
            <person name="Wilson M."/>
            <person name="Piel J."/>
            <person name="Ashoor H."/>
            <person name="Bougouffa S."/>
            <person name="Bajic V.B."/>
            <person name="Ryu T."/>
            <person name="Ravasi T."/>
            <person name="Bayer T."/>
            <person name="Micklem G."/>
            <person name="Kim H."/>
            <person name="Bhak J."/>
            <person name="Lajeunesse T.C."/>
            <person name="Voolstra C.R."/>
        </authorList>
    </citation>
    <scope>NUCLEOTIDE SEQUENCE [LARGE SCALE GENOMIC DNA]</scope>
    <source>
        <strain evidence="5 6">CCMP2467</strain>
    </source>
</reference>
<feature type="compositionally biased region" description="Acidic residues" evidence="2">
    <location>
        <begin position="681"/>
        <end position="690"/>
    </location>
</feature>
<feature type="domain" description="CCHC-type" evidence="3">
    <location>
        <begin position="268"/>
        <end position="281"/>
    </location>
</feature>
<feature type="region of interest" description="Disordered" evidence="2">
    <location>
        <begin position="214"/>
        <end position="265"/>
    </location>
</feature>
<feature type="domain" description="Integrase catalytic" evidence="4">
    <location>
        <begin position="310"/>
        <end position="485"/>
    </location>
</feature>
<proteinExistence type="predicted"/>
<keyword evidence="1" id="KW-0479">Metal-binding</keyword>
<evidence type="ECO:0000256" key="1">
    <source>
        <dbReference type="PROSITE-ProRule" id="PRU00047"/>
    </source>
</evidence>
<keyword evidence="6" id="KW-1185">Reference proteome</keyword>
<dbReference type="SUPFAM" id="SSF56672">
    <property type="entry name" value="DNA/RNA polymerases"/>
    <property type="match status" value="1"/>
</dbReference>
<evidence type="ECO:0000259" key="4">
    <source>
        <dbReference type="PROSITE" id="PS50994"/>
    </source>
</evidence>
<organism evidence="5 6">
    <name type="scientific">Symbiodinium microadriaticum</name>
    <name type="common">Dinoflagellate</name>
    <name type="synonym">Zooxanthella microadriatica</name>
    <dbReference type="NCBI Taxonomy" id="2951"/>
    <lineage>
        <taxon>Eukaryota</taxon>
        <taxon>Sar</taxon>
        <taxon>Alveolata</taxon>
        <taxon>Dinophyceae</taxon>
        <taxon>Suessiales</taxon>
        <taxon>Symbiodiniaceae</taxon>
        <taxon>Symbiodinium</taxon>
    </lineage>
</organism>
<comment type="caution">
    <text evidence="5">The sequence shown here is derived from an EMBL/GenBank/DDBJ whole genome shotgun (WGS) entry which is preliminary data.</text>
</comment>
<accession>A0A1Q9EHQ8</accession>
<dbReference type="InterPro" id="IPR036875">
    <property type="entry name" value="Znf_CCHC_sf"/>
</dbReference>
<dbReference type="CDD" id="cd09272">
    <property type="entry name" value="RNase_HI_RT_Ty1"/>
    <property type="match status" value="1"/>
</dbReference>
<feature type="compositionally biased region" description="Polar residues" evidence="2">
    <location>
        <begin position="254"/>
        <end position="265"/>
    </location>
</feature>
<dbReference type="InterPro" id="IPR001878">
    <property type="entry name" value="Znf_CCHC"/>
</dbReference>
<protein>
    <submittedName>
        <fullName evidence="5">Retrovirus-related Pol polyprotein from transposon TNT 1-94</fullName>
    </submittedName>
</protein>
<dbReference type="InterPro" id="IPR043502">
    <property type="entry name" value="DNA/RNA_pol_sf"/>
</dbReference>
<dbReference type="Gene3D" id="4.10.60.10">
    <property type="entry name" value="Zinc finger, CCHC-type"/>
    <property type="match status" value="1"/>
</dbReference>
<evidence type="ECO:0000313" key="5">
    <source>
        <dbReference type="EMBL" id="OLQ06941.1"/>
    </source>
</evidence>
<dbReference type="Proteomes" id="UP000186817">
    <property type="component" value="Unassembled WGS sequence"/>
</dbReference>
<sequence>MSCSSCFDRYGGTDWTGQLEAVKSLGTKVGLNRLFRGLVFFMKLTREQKNRSQRVMYLLRQCFTGCSRVESIIRLVETQSPLGDRNGYEALRVISGDFCLQSRSEAQFYRNRVINLVVKGQQSIREIIREVEAEVFEFHVMLQSMPNPIIVTRELEISDTDKIMLLLKNVPAPVREYCQLHARGESYNDIKDALMNYEVRTRMVFDSGKLNQVGDAYRGPHGGKDDRGGKGKGKKGKDQEKGKTDGKRGETPDTPRSTTSQKASSTICYNCGRSGHIAKNCWRPKVKGESGKGWWAFAEVPREPFEDMGETTIPMEEQESCEAGGEVESEKFLLIAVVLTGMLGCVVMGPDATKNARSLNHVWTEVGMMGKEVEIVSDNESALVSMLRSAAKLDTSPLSGISFRPAPVDRPQTKGLVEKSIDLIKVHFGTNWMYLEDQIGSRMTLDGELFDYALLYTVRCYNLFHVKRGHQSSATDKMKGLNEHETKKPTTYPFGAKVMGSAVYREREFERMETCIYLGPKTGLGSGFLGLPCEVGIPRTVKEYKAGKLIEPLEWSKEALRDLGTVFVDMDDDDRSWAPPVEETPQRRLRPTHEEIVVPAAGAPAAWIREHGYTSGCGACDIMKKSGTSHSRVHSSKCKQRYRDWLVQEAEKRKQVEERRLDESSHPAPRTRIRSKRTLEPSEEMSEGTDDTSGSDPGVSSEPNQAVMPEPVATEDVEMDPVVEPPTEPMEVDSILRIQQESHEDEFLAGVEQRMGNGPWKKEWIGDRQVWFQVPENPHCEVTGAKLKQSDVESGMRKELQQLSKLKVGTVVGQESAKKKAKASGAKIFATRWVVVRKPNGVVRCRLVAKEFRSEGLPAFRDGSYAPTSGLDSLRSVLSVGEMKGWAFYTIDVSTAFLYASLGDVQLVALPTSMSLADQSRGYLDLQKALYGLRKAPLYWYRELRKTLLSLGLTETSEATVFRYAADADDLKAIVLVYVDDCLVAGKPSTCKWIIEALKAAYEIKETGELQRGASGRLDFLGREIRRDGGVLTLGLPKAYWEEIEQLSPCKALKPTTTPPDLSQFALSESESSPLSNEAASRFRSVLGKLAWLSLGNPALQYFVHWLSSYQARPLQCAEDALRMVLRYCKSVASKVQAIPSAHAELQFEMPEDTVVGIVDASWKVHSVAGGMVFHRGTLLKSFSRRIATPCLSSAEAELHAIVEITKEMLGVATLLQTTLYGVPANHEGFFSLVIHTDSESAQGIANMQGLLRRVKHVELRAMFVQRLTEAGRLKIFLVPGKANPADSLTKPSTKELVGITVRTAGLVDPVDASEEAPAAEEDYWEHEGSSIRRVHVCERNFLYTPTPTDCPTSIQNLCSARASYLFFRDGRKRTIQDTWSLTKSNENVSPKDKWIGYTVFQLKGGAQERRRPHKGRFGGVEFCHQDA</sequence>